<sequence>MNEQLKALLKEADISVGTNQTDKQKDVIRAALELFAEKGYAGTTTQAIAQKARVSEKTLFKHFESKEKLFRQTVYPAMIQVLAPLLIEQTEKIIEKEKNRHYRDVLYDVYKDRIDFAIENPDVIKLILQELLFSPDLRGVMANILQQQMAPLISQVLPPTDDGEPDYSLIRVILSLLVGYISTRTILAPDQAWDDEKEIQFMLDVLFYGLERRQNSQD</sequence>
<protein>
    <submittedName>
        <fullName evidence="4">AcrR family transcriptional regulator</fullName>
    </submittedName>
</protein>
<evidence type="ECO:0000259" key="3">
    <source>
        <dbReference type="PROSITE" id="PS50977"/>
    </source>
</evidence>
<dbReference type="PRINTS" id="PR00455">
    <property type="entry name" value="HTHTETR"/>
</dbReference>
<organism evidence="4 5">
    <name type="scientific">Desmospora profundinema</name>
    <dbReference type="NCBI Taxonomy" id="1571184"/>
    <lineage>
        <taxon>Bacteria</taxon>
        <taxon>Bacillati</taxon>
        <taxon>Bacillota</taxon>
        <taxon>Bacilli</taxon>
        <taxon>Bacillales</taxon>
        <taxon>Thermoactinomycetaceae</taxon>
        <taxon>Desmospora</taxon>
    </lineage>
</organism>
<feature type="domain" description="HTH tetR-type" evidence="3">
    <location>
        <begin position="21"/>
        <end position="81"/>
    </location>
</feature>
<dbReference type="InterPro" id="IPR009057">
    <property type="entry name" value="Homeodomain-like_sf"/>
</dbReference>
<proteinExistence type="predicted"/>
<dbReference type="SUPFAM" id="SSF46689">
    <property type="entry name" value="Homeodomain-like"/>
    <property type="match status" value="1"/>
</dbReference>
<dbReference type="Gene3D" id="1.10.357.10">
    <property type="entry name" value="Tetracycline Repressor, domain 2"/>
    <property type="match status" value="1"/>
</dbReference>
<evidence type="ECO:0000256" key="1">
    <source>
        <dbReference type="ARBA" id="ARBA00023125"/>
    </source>
</evidence>
<dbReference type="InterPro" id="IPR001647">
    <property type="entry name" value="HTH_TetR"/>
</dbReference>
<evidence type="ECO:0000313" key="5">
    <source>
        <dbReference type="Proteomes" id="UP001185012"/>
    </source>
</evidence>
<dbReference type="PANTHER" id="PTHR30055:SF222">
    <property type="entry name" value="REGULATORY PROTEIN"/>
    <property type="match status" value="1"/>
</dbReference>
<keyword evidence="5" id="KW-1185">Reference proteome</keyword>
<evidence type="ECO:0000313" key="4">
    <source>
        <dbReference type="EMBL" id="MDR6224933.1"/>
    </source>
</evidence>
<dbReference type="PROSITE" id="PS50977">
    <property type="entry name" value="HTH_TETR_2"/>
    <property type="match status" value="1"/>
</dbReference>
<dbReference type="PANTHER" id="PTHR30055">
    <property type="entry name" value="HTH-TYPE TRANSCRIPTIONAL REGULATOR RUTR"/>
    <property type="match status" value="1"/>
</dbReference>
<dbReference type="Pfam" id="PF00440">
    <property type="entry name" value="TetR_N"/>
    <property type="match status" value="1"/>
</dbReference>
<dbReference type="EMBL" id="JAVDQG010000002">
    <property type="protein sequence ID" value="MDR6224933.1"/>
    <property type="molecule type" value="Genomic_DNA"/>
</dbReference>
<dbReference type="Proteomes" id="UP001185012">
    <property type="component" value="Unassembled WGS sequence"/>
</dbReference>
<evidence type="ECO:0000256" key="2">
    <source>
        <dbReference type="PROSITE-ProRule" id="PRU00335"/>
    </source>
</evidence>
<comment type="caution">
    <text evidence="4">The sequence shown here is derived from an EMBL/GenBank/DDBJ whole genome shotgun (WGS) entry which is preliminary data.</text>
</comment>
<dbReference type="InterPro" id="IPR050109">
    <property type="entry name" value="HTH-type_TetR-like_transc_reg"/>
</dbReference>
<accession>A0ABU1IJK6</accession>
<dbReference type="RefSeq" id="WP_309862922.1">
    <property type="nucleotide sequence ID" value="NZ_JAVDQG010000002.1"/>
</dbReference>
<name>A0ABU1IJK6_9BACL</name>
<reference evidence="4 5" key="1">
    <citation type="submission" date="2023-07" db="EMBL/GenBank/DDBJ databases">
        <title>Genomic Encyclopedia of Type Strains, Phase IV (KMG-IV): sequencing the most valuable type-strain genomes for metagenomic binning, comparative biology and taxonomic classification.</title>
        <authorList>
            <person name="Goeker M."/>
        </authorList>
    </citation>
    <scope>NUCLEOTIDE SEQUENCE [LARGE SCALE GENOMIC DNA]</scope>
    <source>
        <strain evidence="4 5">DSM 45903</strain>
    </source>
</reference>
<gene>
    <name evidence="4" type="ORF">JOE21_000924</name>
</gene>
<feature type="DNA-binding region" description="H-T-H motif" evidence="2">
    <location>
        <begin position="44"/>
        <end position="63"/>
    </location>
</feature>
<keyword evidence="1 2" id="KW-0238">DNA-binding</keyword>